<dbReference type="STRING" id="39495.SAMN02745111_01693"/>
<dbReference type="RefSeq" id="WP_078766546.1">
    <property type="nucleotide sequence ID" value="NZ_FUXZ01000010.1"/>
</dbReference>
<dbReference type="EMBL" id="FUXZ01000010">
    <property type="protein sequence ID" value="SKA68943.1"/>
    <property type="molecule type" value="Genomic_DNA"/>
</dbReference>
<evidence type="ECO:0000259" key="4">
    <source>
        <dbReference type="PROSITE" id="PS51186"/>
    </source>
</evidence>
<dbReference type="SUPFAM" id="SSF55729">
    <property type="entry name" value="Acyl-CoA N-acyltransferases (Nat)"/>
    <property type="match status" value="1"/>
</dbReference>
<evidence type="ECO:0000256" key="2">
    <source>
        <dbReference type="ARBA" id="ARBA00023315"/>
    </source>
</evidence>
<dbReference type="Gene3D" id="3.40.630.30">
    <property type="match status" value="1"/>
</dbReference>
<gene>
    <name evidence="5" type="ORF">SAMN02745111_01693</name>
</gene>
<dbReference type="Pfam" id="PF00583">
    <property type="entry name" value="Acetyltransf_1"/>
    <property type="match status" value="1"/>
</dbReference>
<dbReference type="GO" id="GO:0005737">
    <property type="term" value="C:cytoplasm"/>
    <property type="evidence" value="ECO:0007669"/>
    <property type="project" value="TreeGrafter"/>
</dbReference>
<dbReference type="CDD" id="cd04301">
    <property type="entry name" value="NAT_SF"/>
    <property type="match status" value="1"/>
</dbReference>
<sequence>MKFKERTLRLKNRKKCTLMPVTPFMAEAMIAYKKRTVRETYYSVFCSDEVDNDVEIERKIIISRLVNPEKCEMVAIVGGKVVGTCYICPFVDLRKVKHRASLSISVLKKYWGLGIANAMLEYTIELSREIGFKQIDIEVMDDNYRALSLYKKHGFVETGYRHNAYLLENGTYHDEILMYKEL</sequence>
<accession>A0A1T4VVC9</accession>
<keyword evidence="6" id="KW-1185">Reference proteome</keyword>
<dbReference type="GO" id="GO:0008999">
    <property type="term" value="F:protein-N-terminal-alanine acetyltransferase activity"/>
    <property type="evidence" value="ECO:0007669"/>
    <property type="project" value="TreeGrafter"/>
</dbReference>
<evidence type="ECO:0000313" key="5">
    <source>
        <dbReference type="EMBL" id="SKA68943.1"/>
    </source>
</evidence>
<dbReference type="OrthoDB" id="9802340at2"/>
<dbReference type="PROSITE" id="PS51186">
    <property type="entry name" value="GNAT"/>
    <property type="match status" value="1"/>
</dbReference>
<comment type="similarity">
    <text evidence="3">Belongs to the acetyltransferase family. RimJ subfamily.</text>
</comment>
<dbReference type="InterPro" id="IPR016181">
    <property type="entry name" value="Acyl_CoA_acyltransferase"/>
</dbReference>
<evidence type="ECO:0000256" key="1">
    <source>
        <dbReference type="ARBA" id="ARBA00022679"/>
    </source>
</evidence>
<dbReference type="PANTHER" id="PTHR43792">
    <property type="entry name" value="GNAT FAMILY, PUTATIVE (AFU_ORTHOLOGUE AFUA_3G00765)-RELATED-RELATED"/>
    <property type="match status" value="1"/>
</dbReference>
<dbReference type="PANTHER" id="PTHR43792:SF8">
    <property type="entry name" value="[RIBOSOMAL PROTEIN US5]-ALANINE N-ACETYLTRANSFERASE"/>
    <property type="match status" value="1"/>
</dbReference>
<dbReference type="InterPro" id="IPR000182">
    <property type="entry name" value="GNAT_dom"/>
</dbReference>
<evidence type="ECO:0000313" key="6">
    <source>
        <dbReference type="Proteomes" id="UP000190814"/>
    </source>
</evidence>
<feature type="domain" description="N-acetyltransferase" evidence="4">
    <location>
        <begin position="16"/>
        <end position="182"/>
    </location>
</feature>
<evidence type="ECO:0000256" key="3">
    <source>
        <dbReference type="ARBA" id="ARBA00038502"/>
    </source>
</evidence>
<name>A0A1T4VVC9_9FIRM</name>
<reference evidence="5 6" key="1">
    <citation type="submission" date="2017-02" db="EMBL/GenBank/DDBJ databases">
        <authorList>
            <person name="Peterson S.W."/>
        </authorList>
    </citation>
    <scope>NUCLEOTIDE SEQUENCE [LARGE SCALE GENOMIC DNA]</scope>
    <source>
        <strain evidence="5 6">ATCC 35992</strain>
    </source>
</reference>
<dbReference type="InterPro" id="IPR051531">
    <property type="entry name" value="N-acetyltransferase"/>
</dbReference>
<dbReference type="Proteomes" id="UP000190814">
    <property type="component" value="Unassembled WGS sequence"/>
</dbReference>
<organism evidence="5 6">
    <name type="scientific">Eubacterium uniforme</name>
    <dbReference type="NCBI Taxonomy" id="39495"/>
    <lineage>
        <taxon>Bacteria</taxon>
        <taxon>Bacillati</taxon>
        <taxon>Bacillota</taxon>
        <taxon>Clostridia</taxon>
        <taxon>Eubacteriales</taxon>
        <taxon>Eubacteriaceae</taxon>
        <taxon>Eubacterium</taxon>
    </lineage>
</organism>
<proteinExistence type="inferred from homology"/>
<keyword evidence="1 5" id="KW-0808">Transferase</keyword>
<keyword evidence="2" id="KW-0012">Acyltransferase</keyword>
<dbReference type="AlphaFoldDB" id="A0A1T4VVC9"/>
<protein>
    <submittedName>
        <fullName evidence="5">Acetyltransferase (GNAT) family protein</fullName>
    </submittedName>
</protein>